<dbReference type="Proteomes" id="UP000078596">
    <property type="component" value="Chromosome"/>
</dbReference>
<protein>
    <recommendedName>
        <fullName evidence="4">Outer membrane protein beta-barrel domain-containing protein</fullName>
    </recommendedName>
</protein>
<sequence>MTLIASSVVASLSAFAVPSVQAADAPAVSLSGSAAVVSDYRWRGLSQTFKKPAVQVGINLGLPAGFYAGFWGSSISTASLGVPDLAGMETDWFGGYTYQLNDDVSFDIGGIYVYYPMNSGSSGINTTEWHIAATYKWLTAQYNIDSSKYYGVPGSKGSNYIQLDGHYPLTDALTLDGHIGHQKIRGAGNNGLSYTDWLLGLTYTMPKDTFAPGWAFSVAYIDTNAKKSLYTLTDNAGNSKYIAGATAVFSISKSF</sequence>
<proteinExistence type="predicted"/>
<dbReference type="AlphaFoldDB" id="A0A191ZKK9"/>
<organism evidence="2 3">
    <name type="scientific">Halothiobacillus diazotrophicus</name>
    <dbReference type="NCBI Taxonomy" id="1860122"/>
    <lineage>
        <taxon>Bacteria</taxon>
        <taxon>Pseudomonadati</taxon>
        <taxon>Pseudomonadota</taxon>
        <taxon>Gammaproteobacteria</taxon>
        <taxon>Chromatiales</taxon>
        <taxon>Halothiobacillaceae</taxon>
        <taxon>Halothiobacillus</taxon>
    </lineage>
</organism>
<name>A0A191ZKK9_9GAMM</name>
<dbReference type="InterPro" id="IPR010239">
    <property type="entry name" value="CHP02001"/>
</dbReference>
<dbReference type="KEGG" id="haz:A9404_08820"/>
<reference evidence="2 3" key="1">
    <citation type="submission" date="2016-06" db="EMBL/GenBank/DDBJ databases">
        <title>Insight into the functional genes involving in sulfur oxidation in Pearl River water.</title>
        <authorList>
            <person name="Luo J."/>
            <person name="Tan X."/>
            <person name="Lin W."/>
        </authorList>
    </citation>
    <scope>NUCLEOTIDE SEQUENCE [LARGE SCALE GENOMIC DNA]</scope>
    <source>
        <strain evidence="2 3">LS2</strain>
    </source>
</reference>
<keyword evidence="1" id="KW-0732">Signal</keyword>
<feature type="signal peptide" evidence="1">
    <location>
        <begin position="1"/>
        <end position="22"/>
    </location>
</feature>
<feature type="chain" id="PRO_5008250462" description="Outer membrane protein beta-barrel domain-containing protein" evidence="1">
    <location>
        <begin position="23"/>
        <end position="255"/>
    </location>
</feature>
<evidence type="ECO:0000256" key="1">
    <source>
        <dbReference type="SAM" id="SignalP"/>
    </source>
</evidence>
<dbReference type="Pfam" id="PF09694">
    <property type="entry name" value="Gcw_chp"/>
    <property type="match status" value="1"/>
</dbReference>
<gene>
    <name evidence="2" type="ORF">A9404_08820</name>
</gene>
<dbReference type="STRING" id="1860122.A9404_08820"/>
<evidence type="ECO:0000313" key="3">
    <source>
        <dbReference type="Proteomes" id="UP000078596"/>
    </source>
</evidence>
<dbReference type="EMBL" id="CP016027">
    <property type="protein sequence ID" value="ANJ68383.1"/>
    <property type="molecule type" value="Genomic_DNA"/>
</dbReference>
<keyword evidence="3" id="KW-1185">Reference proteome</keyword>
<dbReference type="NCBIfam" id="TIGR02001">
    <property type="entry name" value="gcw_chp"/>
    <property type="match status" value="1"/>
</dbReference>
<evidence type="ECO:0000313" key="2">
    <source>
        <dbReference type="EMBL" id="ANJ68383.1"/>
    </source>
</evidence>
<accession>A0A191ZKK9</accession>
<evidence type="ECO:0008006" key="4">
    <source>
        <dbReference type="Google" id="ProtNLM"/>
    </source>
</evidence>